<dbReference type="EMBL" id="JASCZI010181793">
    <property type="protein sequence ID" value="MED6185864.1"/>
    <property type="molecule type" value="Genomic_DNA"/>
</dbReference>
<evidence type="ECO:0000313" key="1">
    <source>
        <dbReference type="EMBL" id="MED6185864.1"/>
    </source>
</evidence>
<sequence length="87" mass="9981">MREKEHRCASAAPPPCTWTPFQRWEPPSCESKARPYTESFAASNVAPLAHCASPWHCDSAGRWKERLVEDALKLFLSSNRDEEHEVR</sequence>
<feature type="non-terminal residue" evidence="1">
    <location>
        <position position="87"/>
    </location>
</feature>
<name>A0ABU6WKP2_9FABA</name>
<dbReference type="Proteomes" id="UP001341840">
    <property type="component" value="Unassembled WGS sequence"/>
</dbReference>
<keyword evidence="2" id="KW-1185">Reference proteome</keyword>
<organism evidence="1 2">
    <name type="scientific">Stylosanthes scabra</name>
    <dbReference type="NCBI Taxonomy" id="79078"/>
    <lineage>
        <taxon>Eukaryota</taxon>
        <taxon>Viridiplantae</taxon>
        <taxon>Streptophyta</taxon>
        <taxon>Embryophyta</taxon>
        <taxon>Tracheophyta</taxon>
        <taxon>Spermatophyta</taxon>
        <taxon>Magnoliopsida</taxon>
        <taxon>eudicotyledons</taxon>
        <taxon>Gunneridae</taxon>
        <taxon>Pentapetalae</taxon>
        <taxon>rosids</taxon>
        <taxon>fabids</taxon>
        <taxon>Fabales</taxon>
        <taxon>Fabaceae</taxon>
        <taxon>Papilionoideae</taxon>
        <taxon>50 kb inversion clade</taxon>
        <taxon>dalbergioids sensu lato</taxon>
        <taxon>Dalbergieae</taxon>
        <taxon>Pterocarpus clade</taxon>
        <taxon>Stylosanthes</taxon>
    </lineage>
</organism>
<proteinExistence type="predicted"/>
<accession>A0ABU6WKP2</accession>
<gene>
    <name evidence="1" type="ORF">PIB30_061153</name>
</gene>
<reference evidence="1 2" key="1">
    <citation type="journal article" date="2023" name="Plants (Basel)">
        <title>Bridging the Gap: Combining Genomics and Transcriptomics Approaches to Understand Stylosanthes scabra, an Orphan Legume from the Brazilian Caatinga.</title>
        <authorList>
            <person name="Ferreira-Neto J.R.C."/>
            <person name="da Silva M.D."/>
            <person name="Binneck E."/>
            <person name="de Melo N.F."/>
            <person name="da Silva R.H."/>
            <person name="de Melo A.L.T.M."/>
            <person name="Pandolfi V."/>
            <person name="Bustamante F.O."/>
            <person name="Brasileiro-Vidal A.C."/>
            <person name="Benko-Iseppon A.M."/>
        </authorList>
    </citation>
    <scope>NUCLEOTIDE SEQUENCE [LARGE SCALE GENOMIC DNA]</scope>
    <source>
        <tissue evidence="1">Leaves</tissue>
    </source>
</reference>
<protein>
    <submittedName>
        <fullName evidence="1">Uncharacterized protein</fullName>
    </submittedName>
</protein>
<evidence type="ECO:0000313" key="2">
    <source>
        <dbReference type="Proteomes" id="UP001341840"/>
    </source>
</evidence>
<comment type="caution">
    <text evidence="1">The sequence shown here is derived from an EMBL/GenBank/DDBJ whole genome shotgun (WGS) entry which is preliminary data.</text>
</comment>